<comment type="caution">
    <text evidence="3">The sequence shown here is derived from an EMBL/GenBank/DDBJ whole genome shotgun (WGS) entry which is preliminary data.</text>
</comment>
<evidence type="ECO:0000313" key="3">
    <source>
        <dbReference type="EMBL" id="PFH32659.1"/>
    </source>
</evidence>
<dbReference type="OrthoDB" id="407630at2759"/>
<feature type="domain" description="PRELI/MSF1" evidence="2">
    <location>
        <begin position="1"/>
        <end position="175"/>
    </location>
</feature>
<organism evidence="3 4">
    <name type="scientific">Besnoitia besnoiti</name>
    <name type="common">Apicomplexan protozoan</name>
    <dbReference type="NCBI Taxonomy" id="94643"/>
    <lineage>
        <taxon>Eukaryota</taxon>
        <taxon>Sar</taxon>
        <taxon>Alveolata</taxon>
        <taxon>Apicomplexa</taxon>
        <taxon>Conoidasida</taxon>
        <taxon>Coccidia</taxon>
        <taxon>Eucoccidiorida</taxon>
        <taxon>Eimeriorina</taxon>
        <taxon>Sarcocystidae</taxon>
        <taxon>Besnoitia</taxon>
    </lineage>
</organism>
<dbReference type="PROSITE" id="PS50904">
    <property type="entry name" value="PRELI_MSF1"/>
    <property type="match status" value="1"/>
</dbReference>
<dbReference type="Pfam" id="PF04707">
    <property type="entry name" value="PRELI"/>
    <property type="match status" value="1"/>
</dbReference>
<dbReference type="GeneID" id="40306333"/>
<sequence>MKLFEKTFVFDHNWETVTSAFWTKYPNELQPHVLRVDTLDVDIDPEKQEFATRRLHSLKYSVPKWMECFFGGSSPVGFGLEEAYCSLPDKVLRLRSQNYTFSSFFRVDEECVYTPHPTDPSRTLYKQTATYKVFGLGAAINRALERAAVRSAEEKSSVGFSVVQSRASSLAEQGWWRRRCAACFQSLETAAVNATQHYRDLVKHVEASLYPRSGSASSQCSAPSAPPSPPSSPFPSASSLPSLLFDRFVAYPLLEPSLFAACAMSTSAKRFLLGRLLPPFVLPAEGRDPASSLFSVPSSLRASLLSLSPSIPLPLNALRPARAAAGSAQAPRLETGDGRAGAAEAGADVDCPCLRSAPGGTKPESTHEWLTRRQKEKSKADARVMAPEASAAQRGTVGGDLACGASSSSSESQETVGTTGGESGDGRAAGAAHPGWRQGSENEAGPCCGRGRPLLFPSLWRPSSRAPPR</sequence>
<evidence type="ECO:0000256" key="1">
    <source>
        <dbReference type="SAM" id="MobiDB-lite"/>
    </source>
</evidence>
<name>A0A2A9M3Y4_BESBE</name>
<proteinExistence type="predicted"/>
<evidence type="ECO:0000259" key="2">
    <source>
        <dbReference type="PROSITE" id="PS50904"/>
    </source>
</evidence>
<accession>A0A2A9M3Y4</accession>
<dbReference type="Proteomes" id="UP000224006">
    <property type="component" value="Chromosome IX"/>
</dbReference>
<dbReference type="STRING" id="94643.A0A2A9M3Y4"/>
<dbReference type="EMBL" id="NWUJ01000010">
    <property type="protein sequence ID" value="PFH32659.1"/>
    <property type="molecule type" value="Genomic_DNA"/>
</dbReference>
<evidence type="ECO:0000313" key="4">
    <source>
        <dbReference type="Proteomes" id="UP000224006"/>
    </source>
</evidence>
<gene>
    <name evidence="3" type="ORF">BESB_012710</name>
</gene>
<reference evidence="3 4" key="1">
    <citation type="submission" date="2017-09" db="EMBL/GenBank/DDBJ databases">
        <title>Genome sequencing of Besnoitia besnoiti strain Bb-Ger1.</title>
        <authorList>
            <person name="Schares G."/>
            <person name="Venepally P."/>
            <person name="Lorenzi H.A."/>
        </authorList>
    </citation>
    <scope>NUCLEOTIDE SEQUENCE [LARGE SCALE GENOMIC DNA]</scope>
    <source>
        <strain evidence="3 4">Bb-Ger1</strain>
    </source>
</reference>
<feature type="region of interest" description="Disordered" evidence="1">
    <location>
        <begin position="351"/>
        <end position="469"/>
    </location>
</feature>
<dbReference type="InterPro" id="IPR006797">
    <property type="entry name" value="PRELI/MSF1_dom"/>
</dbReference>
<dbReference type="AlphaFoldDB" id="A0A2A9M3Y4"/>
<protein>
    <submittedName>
        <fullName evidence="3">PRELI family protein</fullName>
    </submittedName>
</protein>
<dbReference type="InterPro" id="IPR037365">
    <property type="entry name" value="Slowmo/Ups"/>
</dbReference>
<keyword evidence="4" id="KW-1185">Reference proteome</keyword>
<dbReference type="PANTHER" id="PTHR11158">
    <property type="entry name" value="MSF1/PX19 RELATED"/>
    <property type="match status" value="1"/>
</dbReference>
<dbReference type="VEuPathDB" id="ToxoDB:BESB_012710"/>
<dbReference type="GO" id="GO:0005758">
    <property type="term" value="C:mitochondrial intermembrane space"/>
    <property type="evidence" value="ECO:0007669"/>
    <property type="project" value="InterPro"/>
</dbReference>
<dbReference type="KEGG" id="bbes:BESB_012710"/>
<dbReference type="RefSeq" id="XP_029216668.1">
    <property type="nucleotide sequence ID" value="XM_029360001.1"/>
</dbReference>
<feature type="compositionally biased region" description="Low complexity" evidence="1">
    <location>
        <begin position="404"/>
        <end position="417"/>
    </location>
</feature>
<feature type="compositionally biased region" description="Basic and acidic residues" evidence="1">
    <location>
        <begin position="364"/>
        <end position="382"/>
    </location>
</feature>